<keyword evidence="5 12" id="KW-0812">Transmembrane</keyword>
<keyword evidence="9 12" id="KW-0472">Membrane</keyword>
<feature type="signal peptide" evidence="14">
    <location>
        <begin position="1"/>
        <end position="29"/>
    </location>
</feature>
<dbReference type="Gene3D" id="2.40.170.20">
    <property type="entry name" value="TonB-dependent receptor, beta-barrel domain"/>
    <property type="match status" value="1"/>
</dbReference>
<evidence type="ECO:0000256" key="6">
    <source>
        <dbReference type="ARBA" id="ARBA00022729"/>
    </source>
</evidence>
<feature type="chain" id="PRO_5046623004" evidence="14">
    <location>
        <begin position="30"/>
        <end position="715"/>
    </location>
</feature>
<feature type="domain" description="TonB-dependent receptor plug" evidence="16">
    <location>
        <begin position="50"/>
        <end position="163"/>
    </location>
</feature>
<dbReference type="InterPro" id="IPR039426">
    <property type="entry name" value="TonB-dep_rcpt-like"/>
</dbReference>
<name>A0ABS7Y754_9BURK</name>
<gene>
    <name evidence="17" type="ORF">LE190_06200</name>
</gene>
<keyword evidence="8 13" id="KW-0798">TonB box</keyword>
<dbReference type="Proteomes" id="UP001198602">
    <property type="component" value="Unassembled WGS sequence"/>
</dbReference>
<evidence type="ECO:0000256" key="12">
    <source>
        <dbReference type="PROSITE-ProRule" id="PRU01360"/>
    </source>
</evidence>
<evidence type="ECO:0000256" key="10">
    <source>
        <dbReference type="ARBA" id="ARBA00023170"/>
    </source>
</evidence>
<keyword evidence="10 17" id="KW-0675">Receptor</keyword>
<dbReference type="InterPro" id="IPR037066">
    <property type="entry name" value="Plug_dom_sf"/>
</dbReference>
<keyword evidence="3 12" id="KW-0813">Transport</keyword>
<evidence type="ECO:0000256" key="4">
    <source>
        <dbReference type="ARBA" id="ARBA00022452"/>
    </source>
</evidence>
<evidence type="ECO:0000256" key="11">
    <source>
        <dbReference type="ARBA" id="ARBA00023237"/>
    </source>
</evidence>
<dbReference type="PROSITE" id="PS52016">
    <property type="entry name" value="TONB_DEPENDENT_REC_3"/>
    <property type="match status" value="1"/>
</dbReference>
<protein>
    <submittedName>
        <fullName evidence="17">TonB-dependent receptor</fullName>
    </submittedName>
</protein>
<evidence type="ECO:0000313" key="18">
    <source>
        <dbReference type="Proteomes" id="UP001198602"/>
    </source>
</evidence>
<evidence type="ECO:0000259" key="16">
    <source>
        <dbReference type="Pfam" id="PF07715"/>
    </source>
</evidence>
<keyword evidence="18" id="KW-1185">Reference proteome</keyword>
<proteinExistence type="inferred from homology"/>
<accession>A0ABS7Y754</accession>
<dbReference type="Pfam" id="PF00593">
    <property type="entry name" value="TonB_dep_Rec_b-barrel"/>
    <property type="match status" value="1"/>
</dbReference>
<evidence type="ECO:0000256" key="14">
    <source>
        <dbReference type="SAM" id="SignalP"/>
    </source>
</evidence>
<dbReference type="PANTHER" id="PTHR30069">
    <property type="entry name" value="TONB-DEPENDENT OUTER MEMBRANE RECEPTOR"/>
    <property type="match status" value="1"/>
</dbReference>
<dbReference type="SUPFAM" id="SSF56935">
    <property type="entry name" value="Porins"/>
    <property type="match status" value="1"/>
</dbReference>
<comment type="caution">
    <text evidence="17">The sequence shown here is derived from an EMBL/GenBank/DDBJ whole genome shotgun (WGS) entry which is preliminary data.</text>
</comment>
<keyword evidence="11 12" id="KW-0998">Cell outer membrane</keyword>
<sequence>MPSPRLPLPSFRRTALALGLSALYAGAGAEPLPAFIPSVVVTAAGFEQNVRQAPASITVLTREMLAQERFGNLTQALESVEGIDVGAASDKTGGMNISVRGMPSDYTLILIDGKRQNAAGNVAPNGFGGTQTSFMPPLGAIERIEIIRGPMSTLYGSDAMGGVVNIITRKVGRKWTAALSADYTAQEQASFGDQRSAKFHLSGPVRTDLLGLALRGSVSRRNAADIRYTTQAGLEAKPVMGANPVASELGNLGARLAFTPHPDHTIVLDADASRQTYDNARGQLGTLGLKGGYGPEQEYRRDQLSASWRARLDAGTLDTTFMRNRTETLGRTIPPGTPGAVAGSARTLEAESRVLDAKLLLPLGEHLATIGAQWWDASMRDGVAPNPFAFTQKALFAEDEWRLHDSFSLTLGARYDRHSVFGGELSPRVYGVWNAAPHWTVKGGVSKGYKTPRVEQLTPGINGFGGQGTIPLVGSPGLQPETSVSTELGFFFDNHAGMTANASLFNNAFRDKITSGTGLLNCSYAPAPQRPGCVSFGNWPNVDAFGQSVNVDKAVTRGLELGARFPLGEALSATANYTYTDSEQKSGSNAGKPLTDTPRHAVNARLQWKVSPAWKHWLRTEYRSERFRDPGSSAETRAAKAALGDYRGYTMLHLGSSYRLSRNVSINAALYNLLNKHFVDYQAYRTSPTAAFTYANRFVNSLEGRRLWVSLNVEV</sequence>
<organism evidence="17 18">
    <name type="scientific">Massilia hydrophila</name>
    <dbReference type="NCBI Taxonomy" id="3044279"/>
    <lineage>
        <taxon>Bacteria</taxon>
        <taxon>Pseudomonadati</taxon>
        <taxon>Pseudomonadota</taxon>
        <taxon>Betaproteobacteria</taxon>
        <taxon>Burkholderiales</taxon>
        <taxon>Oxalobacteraceae</taxon>
        <taxon>Telluria group</taxon>
        <taxon>Massilia</taxon>
    </lineage>
</organism>
<dbReference type="InterPro" id="IPR000531">
    <property type="entry name" value="Beta-barrel_TonB"/>
</dbReference>
<evidence type="ECO:0000259" key="15">
    <source>
        <dbReference type="Pfam" id="PF00593"/>
    </source>
</evidence>
<comment type="similarity">
    <text evidence="2 12 13">Belongs to the TonB-dependent receptor family.</text>
</comment>
<evidence type="ECO:0000256" key="3">
    <source>
        <dbReference type="ARBA" id="ARBA00022448"/>
    </source>
</evidence>
<dbReference type="InterPro" id="IPR012910">
    <property type="entry name" value="Plug_dom"/>
</dbReference>
<dbReference type="EMBL" id="JAHYBX010000001">
    <property type="protein sequence ID" value="MCA1855518.1"/>
    <property type="molecule type" value="Genomic_DNA"/>
</dbReference>
<reference evidence="17 18" key="1">
    <citation type="submission" date="2021-07" db="EMBL/GenBank/DDBJ databases">
        <title>Characterization of Violacein-producing bacteria and related species.</title>
        <authorList>
            <person name="Wilson H.S."/>
            <person name="De Leon M.E."/>
        </authorList>
    </citation>
    <scope>NUCLEOTIDE SEQUENCE [LARGE SCALE GENOMIC DNA]</scope>
    <source>
        <strain evidence="17 18">HSC-2F05</strain>
    </source>
</reference>
<dbReference type="PANTHER" id="PTHR30069:SF53">
    <property type="entry name" value="COLICIN I RECEPTOR-RELATED"/>
    <property type="match status" value="1"/>
</dbReference>
<comment type="subcellular location">
    <subcellularLocation>
        <location evidence="1 12">Cell outer membrane</location>
        <topology evidence="1 12">Multi-pass membrane protein</topology>
    </subcellularLocation>
</comment>
<dbReference type="RefSeq" id="WP_225237858.1">
    <property type="nucleotide sequence ID" value="NZ_JAHYBX010000001.1"/>
</dbReference>
<dbReference type="Gene3D" id="2.170.130.10">
    <property type="entry name" value="TonB-dependent receptor, plug domain"/>
    <property type="match status" value="1"/>
</dbReference>
<dbReference type="InterPro" id="IPR036942">
    <property type="entry name" value="Beta-barrel_TonB_sf"/>
</dbReference>
<evidence type="ECO:0000313" key="17">
    <source>
        <dbReference type="EMBL" id="MCA1855518.1"/>
    </source>
</evidence>
<dbReference type="CDD" id="cd01347">
    <property type="entry name" value="ligand_gated_channel"/>
    <property type="match status" value="1"/>
</dbReference>
<evidence type="ECO:0000256" key="2">
    <source>
        <dbReference type="ARBA" id="ARBA00009810"/>
    </source>
</evidence>
<evidence type="ECO:0000256" key="7">
    <source>
        <dbReference type="ARBA" id="ARBA00023065"/>
    </source>
</evidence>
<keyword evidence="6 14" id="KW-0732">Signal</keyword>
<evidence type="ECO:0000256" key="9">
    <source>
        <dbReference type="ARBA" id="ARBA00023136"/>
    </source>
</evidence>
<evidence type="ECO:0000256" key="5">
    <source>
        <dbReference type="ARBA" id="ARBA00022692"/>
    </source>
</evidence>
<keyword evidence="4 12" id="KW-1134">Transmembrane beta strand</keyword>
<feature type="domain" description="TonB-dependent receptor-like beta-barrel" evidence="15">
    <location>
        <begin position="272"/>
        <end position="673"/>
    </location>
</feature>
<dbReference type="Pfam" id="PF07715">
    <property type="entry name" value="Plug"/>
    <property type="match status" value="1"/>
</dbReference>
<evidence type="ECO:0000256" key="1">
    <source>
        <dbReference type="ARBA" id="ARBA00004571"/>
    </source>
</evidence>
<keyword evidence="7" id="KW-0406">Ion transport</keyword>
<evidence type="ECO:0000256" key="8">
    <source>
        <dbReference type="ARBA" id="ARBA00023077"/>
    </source>
</evidence>
<evidence type="ECO:0000256" key="13">
    <source>
        <dbReference type="RuleBase" id="RU003357"/>
    </source>
</evidence>